<dbReference type="Proteomes" id="UP001054252">
    <property type="component" value="Unassembled WGS sequence"/>
</dbReference>
<dbReference type="Gene3D" id="3.30.70.270">
    <property type="match status" value="1"/>
</dbReference>
<reference evidence="2 3" key="1">
    <citation type="journal article" date="2021" name="Commun. Biol.">
        <title>The genome of Shorea leprosula (Dipterocarpaceae) highlights the ecological relevance of drought in aseasonal tropical rainforests.</title>
        <authorList>
            <person name="Ng K.K.S."/>
            <person name="Kobayashi M.J."/>
            <person name="Fawcett J.A."/>
            <person name="Hatakeyama M."/>
            <person name="Paape T."/>
            <person name="Ng C.H."/>
            <person name="Ang C.C."/>
            <person name="Tnah L.H."/>
            <person name="Lee C.T."/>
            <person name="Nishiyama T."/>
            <person name="Sese J."/>
            <person name="O'Brien M.J."/>
            <person name="Copetti D."/>
            <person name="Mohd Noor M.I."/>
            <person name="Ong R.C."/>
            <person name="Putra M."/>
            <person name="Sireger I.Z."/>
            <person name="Indrioko S."/>
            <person name="Kosugi Y."/>
            <person name="Izuno A."/>
            <person name="Isagi Y."/>
            <person name="Lee S.L."/>
            <person name="Shimizu K.K."/>
        </authorList>
    </citation>
    <scope>NUCLEOTIDE SEQUENCE [LARGE SCALE GENOMIC DNA]</scope>
    <source>
        <strain evidence="2">214</strain>
    </source>
</reference>
<proteinExistence type="predicted"/>
<dbReference type="PANTHER" id="PTHR24559">
    <property type="entry name" value="TRANSPOSON TY3-I GAG-POL POLYPROTEIN"/>
    <property type="match status" value="1"/>
</dbReference>
<dbReference type="InterPro" id="IPR043128">
    <property type="entry name" value="Rev_trsase/Diguanyl_cyclase"/>
</dbReference>
<feature type="domain" description="Reverse transcriptase" evidence="1">
    <location>
        <begin position="65"/>
        <end position="223"/>
    </location>
</feature>
<dbReference type="Gene3D" id="3.10.10.10">
    <property type="entry name" value="HIV Type 1 Reverse Transcriptase, subunit A, domain 1"/>
    <property type="match status" value="1"/>
</dbReference>
<gene>
    <name evidence="2" type="ORF">SLEP1_g3773</name>
</gene>
<dbReference type="PANTHER" id="PTHR24559:SF439">
    <property type="entry name" value="RETROTRANSPOSON, UNCLASSIFIED-LIKE PROTEIN"/>
    <property type="match status" value="1"/>
</dbReference>
<comment type="caution">
    <text evidence="2">The sequence shown here is derived from an EMBL/GenBank/DDBJ whole genome shotgun (WGS) entry which is preliminary data.</text>
</comment>
<evidence type="ECO:0000313" key="3">
    <source>
        <dbReference type="Proteomes" id="UP001054252"/>
    </source>
</evidence>
<dbReference type="AlphaFoldDB" id="A0AAV5HSM5"/>
<dbReference type="InterPro" id="IPR000477">
    <property type="entry name" value="RT_dom"/>
</dbReference>
<protein>
    <recommendedName>
        <fullName evidence="1">Reverse transcriptase domain-containing protein</fullName>
    </recommendedName>
</protein>
<name>A0AAV5HSM5_9ROSI</name>
<dbReference type="Pfam" id="PF00078">
    <property type="entry name" value="RVT_1"/>
    <property type="match status" value="1"/>
</dbReference>
<dbReference type="SUPFAM" id="SSF56672">
    <property type="entry name" value="DNA/RNA polymerases"/>
    <property type="match status" value="1"/>
</dbReference>
<sequence>MPGLDPTLVAHSLNVDPSIKPIEQPNRAFHPEVTLKIKEKVEKLLVVGFIKLTKKPTWLANIVPVRKKNGQIRCYVDFCGLNKTCPKDEFSVPNMDVLMDNTASYKMYSLMDGSSGYNQVSMCPSDAEKIAFRTPIDNFYYVVMSFGLKNTGTTYQRIMVVIFHDFIHIYIEDYIDNIAVKSKTRLGHFIVLRKVFDRCRLYKLKMNLAKSAFGVSARKFLGFLMSKHGISVDPAKFEAI</sequence>
<dbReference type="CDD" id="cd01647">
    <property type="entry name" value="RT_LTR"/>
    <property type="match status" value="1"/>
</dbReference>
<dbReference type="EMBL" id="BPVZ01000003">
    <property type="protein sequence ID" value="GKU89660.1"/>
    <property type="molecule type" value="Genomic_DNA"/>
</dbReference>
<organism evidence="2 3">
    <name type="scientific">Rubroshorea leprosula</name>
    <dbReference type="NCBI Taxonomy" id="152421"/>
    <lineage>
        <taxon>Eukaryota</taxon>
        <taxon>Viridiplantae</taxon>
        <taxon>Streptophyta</taxon>
        <taxon>Embryophyta</taxon>
        <taxon>Tracheophyta</taxon>
        <taxon>Spermatophyta</taxon>
        <taxon>Magnoliopsida</taxon>
        <taxon>eudicotyledons</taxon>
        <taxon>Gunneridae</taxon>
        <taxon>Pentapetalae</taxon>
        <taxon>rosids</taxon>
        <taxon>malvids</taxon>
        <taxon>Malvales</taxon>
        <taxon>Dipterocarpaceae</taxon>
        <taxon>Rubroshorea</taxon>
    </lineage>
</organism>
<evidence type="ECO:0000313" key="2">
    <source>
        <dbReference type="EMBL" id="GKU89660.1"/>
    </source>
</evidence>
<accession>A0AAV5HSM5</accession>
<dbReference type="InterPro" id="IPR053134">
    <property type="entry name" value="RNA-dir_DNA_polymerase"/>
</dbReference>
<keyword evidence="3" id="KW-1185">Reference proteome</keyword>
<dbReference type="InterPro" id="IPR043502">
    <property type="entry name" value="DNA/RNA_pol_sf"/>
</dbReference>
<evidence type="ECO:0000259" key="1">
    <source>
        <dbReference type="Pfam" id="PF00078"/>
    </source>
</evidence>